<evidence type="ECO:0000256" key="2">
    <source>
        <dbReference type="ARBA" id="ARBA00022692"/>
    </source>
</evidence>
<name>A0A2C7AU74_9ACTN</name>
<dbReference type="InterPro" id="IPR051788">
    <property type="entry name" value="MFS_Transporter"/>
</dbReference>
<dbReference type="Pfam" id="PF07690">
    <property type="entry name" value="MFS_1"/>
    <property type="match status" value="1"/>
</dbReference>
<keyword evidence="4" id="KW-0472">Membrane</keyword>
<keyword evidence="3" id="KW-1133">Transmembrane helix</keyword>
<dbReference type="InterPro" id="IPR011701">
    <property type="entry name" value="MFS"/>
</dbReference>
<dbReference type="InterPro" id="IPR036259">
    <property type="entry name" value="MFS_trans_sf"/>
</dbReference>
<protein>
    <submittedName>
        <fullName evidence="5">Membrane protein mosC</fullName>
    </submittedName>
</protein>
<sequence length="419" mass="43533">MASGMESPETAHETAHGASHKAGRVPTRLRLARLGVLLIFFVNGATFASLVPRYPEIIERLHVSNTLWGLALGIGPIGGIALGWLAAPLMRRYRSRNVAALAQIASSGALVILALAGSIEWVFVAMFAMSAFDAVTDTSMNYHGLRVQRLYRRSIFNSFHGWWCIGAVVGGFLGSAAAGAAMAVPTQTYVTVGVLLCCVVASWAMMLPGEDREQVAGTEVATGRAWLRPRTLAVLVGLGLLGALAGGIELGGSAWSPLYMTDQFAATPFVAGLGFVALMVFETLGRLTGDVLVDRLGLVRTVVWGAVVCLAGMALALAVPTPVTALIGFGASGWGIATMIPNAMNAADGLPGVPAGVGLTITTWVMRVGFVLFPIVIGALGDAVSLRLALLVIPLSAVLIMALSPLLRPRPAPQAAATG</sequence>
<comment type="subcellular location">
    <subcellularLocation>
        <location evidence="1">Membrane</location>
        <topology evidence="1">Multi-pass membrane protein</topology>
    </subcellularLocation>
</comment>
<evidence type="ECO:0000256" key="4">
    <source>
        <dbReference type="ARBA" id="ARBA00023136"/>
    </source>
</evidence>
<dbReference type="EMBL" id="LT576035">
    <property type="protein sequence ID" value="SBN39846.1"/>
    <property type="molecule type" value="Genomic_DNA"/>
</dbReference>
<organism evidence="5">
    <name type="scientific">Propionibacterium freudenreichii</name>
    <dbReference type="NCBI Taxonomy" id="1744"/>
    <lineage>
        <taxon>Bacteria</taxon>
        <taxon>Bacillati</taxon>
        <taxon>Actinomycetota</taxon>
        <taxon>Actinomycetes</taxon>
        <taxon>Propionibacteriales</taxon>
        <taxon>Propionibacteriaceae</taxon>
        <taxon>Propionibacterium</taxon>
    </lineage>
</organism>
<reference evidence="5" key="1">
    <citation type="submission" date="2016-05" db="EMBL/GenBank/DDBJ databases">
        <authorList>
            <person name="Lavstsen T."/>
            <person name="Jespersen J.S."/>
        </authorList>
    </citation>
    <scope>NUCLEOTIDE SEQUENCE</scope>
    <source>
        <strain evidence="5">PFRJS10</strain>
    </source>
</reference>
<accession>A0A2C7AU74</accession>
<proteinExistence type="predicted"/>
<gene>
    <name evidence="5" type="ORF">PFR_JS10_2203</name>
</gene>
<evidence type="ECO:0000256" key="1">
    <source>
        <dbReference type="ARBA" id="ARBA00004141"/>
    </source>
</evidence>
<keyword evidence="2" id="KW-0812">Transmembrane</keyword>
<dbReference type="PANTHER" id="PTHR23514">
    <property type="entry name" value="BYPASS OF STOP CODON PROTEIN 6"/>
    <property type="match status" value="1"/>
</dbReference>
<dbReference type="PANTHER" id="PTHR23514:SF13">
    <property type="entry name" value="INNER MEMBRANE PROTEIN YBJJ"/>
    <property type="match status" value="1"/>
</dbReference>
<dbReference type="AlphaFoldDB" id="A0A2C7AU74"/>
<dbReference type="Gene3D" id="1.20.1250.20">
    <property type="entry name" value="MFS general substrate transporter like domains"/>
    <property type="match status" value="2"/>
</dbReference>
<dbReference type="GO" id="GO:0022857">
    <property type="term" value="F:transmembrane transporter activity"/>
    <property type="evidence" value="ECO:0007669"/>
    <property type="project" value="InterPro"/>
</dbReference>
<dbReference type="SUPFAM" id="SSF103473">
    <property type="entry name" value="MFS general substrate transporter"/>
    <property type="match status" value="1"/>
</dbReference>
<dbReference type="GO" id="GO:0016020">
    <property type="term" value="C:membrane"/>
    <property type="evidence" value="ECO:0007669"/>
    <property type="project" value="UniProtKB-SubCell"/>
</dbReference>
<evidence type="ECO:0000256" key="3">
    <source>
        <dbReference type="ARBA" id="ARBA00022989"/>
    </source>
</evidence>
<dbReference type="CDD" id="cd17393">
    <property type="entry name" value="MFS_MosC_like"/>
    <property type="match status" value="1"/>
</dbReference>
<evidence type="ECO:0000313" key="5">
    <source>
        <dbReference type="EMBL" id="SBN39846.1"/>
    </source>
</evidence>